<reference evidence="2 3" key="1">
    <citation type="journal article" date="2013" name="PLoS Genet.">
        <title>Genomic mechanisms accounting for the adaptation to parasitism in nematode-trapping fungi.</title>
        <authorList>
            <person name="Meerupati T."/>
            <person name="Andersson K.M."/>
            <person name="Friman E."/>
            <person name="Kumar D."/>
            <person name="Tunlid A."/>
            <person name="Ahren D."/>
        </authorList>
    </citation>
    <scope>NUCLEOTIDE SEQUENCE [LARGE SCALE GENOMIC DNA]</scope>
    <source>
        <strain evidence="2 3">CBS 200.50</strain>
    </source>
</reference>
<evidence type="ECO:0000313" key="3">
    <source>
        <dbReference type="Proteomes" id="UP000015100"/>
    </source>
</evidence>
<name>S8ASY3_DACHA</name>
<protein>
    <submittedName>
        <fullName evidence="2">Uncharacterized protein</fullName>
    </submittedName>
</protein>
<accession>S8ASY3</accession>
<keyword evidence="3" id="KW-1185">Reference proteome</keyword>
<sequence length="120" mass="13030">MSAWKSYEPPPPSPDEQGVFPAPGEWGWSMVSFRPQSTLAAGPAVAADTTTLTVDTTVDTTTVTAANIVPDAASARELELQDEVFHWHTIARLAQAEVFEARTVRTTRCSLTMETPNNEP</sequence>
<evidence type="ECO:0000256" key="1">
    <source>
        <dbReference type="SAM" id="MobiDB-lite"/>
    </source>
</evidence>
<dbReference type="AlphaFoldDB" id="S8ASY3"/>
<feature type="region of interest" description="Disordered" evidence="1">
    <location>
        <begin position="1"/>
        <end position="22"/>
    </location>
</feature>
<dbReference type="HOGENOM" id="CLU_2049613_0_0_1"/>
<gene>
    <name evidence="2" type="ORF">H072_26</name>
</gene>
<evidence type="ECO:0000313" key="2">
    <source>
        <dbReference type="EMBL" id="EPS45984.1"/>
    </source>
</evidence>
<dbReference type="Proteomes" id="UP000015100">
    <property type="component" value="Unassembled WGS sequence"/>
</dbReference>
<comment type="caution">
    <text evidence="2">The sequence shown here is derived from an EMBL/GenBank/DDBJ whole genome shotgun (WGS) entry which is preliminary data.</text>
</comment>
<reference evidence="3" key="2">
    <citation type="submission" date="2013-04" db="EMBL/GenBank/DDBJ databases">
        <title>Genomic mechanisms accounting for the adaptation to parasitism in nematode-trapping fungi.</title>
        <authorList>
            <person name="Ahren D.G."/>
        </authorList>
    </citation>
    <scope>NUCLEOTIDE SEQUENCE [LARGE SCALE GENOMIC DNA]</scope>
    <source>
        <strain evidence="3">CBS 200.50</strain>
    </source>
</reference>
<dbReference type="EMBL" id="AQGS01000001">
    <property type="protein sequence ID" value="EPS45984.1"/>
    <property type="molecule type" value="Genomic_DNA"/>
</dbReference>
<organism evidence="2 3">
    <name type="scientific">Dactylellina haptotyla (strain CBS 200.50)</name>
    <name type="common">Nematode-trapping fungus</name>
    <name type="synonym">Monacrosporium haptotylum</name>
    <dbReference type="NCBI Taxonomy" id="1284197"/>
    <lineage>
        <taxon>Eukaryota</taxon>
        <taxon>Fungi</taxon>
        <taxon>Dikarya</taxon>
        <taxon>Ascomycota</taxon>
        <taxon>Pezizomycotina</taxon>
        <taxon>Orbiliomycetes</taxon>
        <taxon>Orbiliales</taxon>
        <taxon>Orbiliaceae</taxon>
        <taxon>Dactylellina</taxon>
    </lineage>
</organism>
<proteinExistence type="predicted"/>